<reference evidence="1 2" key="1">
    <citation type="submission" date="2018-10" db="EMBL/GenBank/DDBJ databases">
        <authorList>
            <person name="Vanduin D."/>
            <person name="Fouts D."/>
            <person name="Wright M."/>
            <person name="Sutton G."/>
            <person name="Nguyen K."/>
            <person name="Kreiswirth B."/>
            <person name="Chen L."/>
            <person name="Rojas L."/>
            <person name="Hujer A."/>
            <person name="Hujer K."/>
            <person name="Bonomo R."/>
            <person name="Adams M."/>
        </authorList>
    </citation>
    <scope>NUCLEOTIDE SEQUENCE [LARGE SCALE GENOMIC DNA]</scope>
    <source>
        <strain evidence="1 2">CRK0165</strain>
    </source>
</reference>
<dbReference type="Proteomes" id="UP000283322">
    <property type="component" value="Unassembled WGS sequence"/>
</dbReference>
<name>A0A2L0KEY6_KLEPN</name>
<dbReference type="AlphaFoldDB" id="A0A2L0KEY6"/>
<dbReference type="EMBL" id="MPYG04000216">
    <property type="protein sequence ID" value="ROG87941.1"/>
    <property type="molecule type" value="Genomic_DNA"/>
</dbReference>
<comment type="caution">
    <text evidence="1">The sequence shown here is derived from an EMBL/GenBank/DDBJ whole genome shotgun (WGS) entry which is preliminary data.</text>
</comment>
<organism evidence="1 2">
    <name type="scientific">Klebsiella pneumoniae</name>
    <dbReference type="NCBI Taxonomy" id="573"/>
    <lineage>
        <taxon>Bacteria</taxon>
        <taxon>Pseudomonadati</taxon>
        <taxon>Pseudomonadota</taxon>
        <taxon>Gammaproteobacteria</taxon>
        <taxon>Enterobacterales</taxon>
        <taxon>Enterobacteriaceae</taxon>
        <taxon>Klebsiella/Raoultella group</taxon>
        <taxon>Klebsiella</taxon>
        <taxon>Klebsiella pneumoniae complex</taxon>
    </lineage>
</organism>
<evidence type="ECO:0000313" key="1">
    <source>
        <dbReference type="EMBL" id="ROG87941.1"/>
    </source>
</evidence>
<gene>
    <name evidence="1" type="ORF">BL124_00027435</name>
</gene>
<evidence type="ECO:0000313" key="2">
    <source>
        <dbReference type="Proteomes" id="UP000283322"/>
    </source>
</evidence>
<proteinExistence type="predicted"/>
<accession>A0A2L0KEY6</accession>
<protein>
    <submittedName>
        <fullName evidence="1">Uncharacterized protein</fullName>
    </submittedName>
</protein>
<sequence length="80" mass="9448">MGYFTRHNYQKLKWLGCAVMGSHRYSSCEYTMLAGCFQRQLVNFWPLSLKKLYNDINDMEFKVIAEILCVNNLKTMTVIQ</sequence>